<dbReference type="GeneID" id="87961901"/>
<reference evidence="1 2" key="1">
    <citation type="journal article" date="2023" name="bioRxiv">
        <title>High-quality genome assemblies of four members of thePodospora anserinaspecies complex.</title>
        <authorList>
            <person name="Ament-Velasquez S.L."/>
            <person name="Vogan A.A."/>
            <person name="Wallerman O."/>
            <person name="Hartmann F."/>
            <person name="Gautier V."/>
            <person name="Silar P."/>
            <person name="Giraud T."/>
            <person name="Johannesson H."/>
        </authorList>
    </citation>
    <scope>NUCLEOTIDE SEQUENCE [LARGE SCALE GENOMIC DNA]</scope>
    <source>
        <strain evidence="1 2">CBS 124.78</strain>
    </source>
</reference>
<keyword evidence="2" id="KW-1185">Reference proteome</keyword>
<sequence length="167" mass="18364">MLPLHFNAQLPSWPPPPSPKVELPRSLPQHALVAPASASALTRHVKPGLAWWDFETLLRITAHLLSQNRIHHLQVDRKILSIFGGSLMAHEISPIVEAMPWKLSLNCSSQQQLKPGRGSHLLILSKPISRDGTNDVCRVHCSNRQLLDCGFSTAAAATCICLFDGAF</sequence>
<comment type="caution">
    <text evidence="1">The sequence shown here is derived from an EMBL/GenBank/DDBJ whole genome shotgun (WGS) entry which is preliminary data.</text>
</comment>
<dbReference type="Proteomes" id="UP001323617">
    <property type="component" value="Unassembled WGS sequence"/>
</dbReference>
<evidence type="ECO:0000313" key="2">
    <source>
        <dbReference type="Proteomes" id="UP001323617"/>
    </source>
</evidence>
<organism evidence="1 2">
    <name type="scientific">Podospora pseudoanserina</name>
    <dbReference type="NCBI Taxonomy" id="2609844"/>
    <lineage>
        <taxon>Eukaryota</taxon>
        <taxon>Fungi</taxon>
        <taxon>Dikarya</taxon>
        <taxon>Ascomycota</taxon>
        <taxon>Pezizomycotina</taxon>
        <taxon>Sordariomycetes</taxon>
        <taxon>Sordariomycetidae</taxon>
        <taxon>Sordariales</taxon>
        <taxon>Podosporaceae</taxon>
        <taxon>Podospora</taxon>
    </lineage>
</organism>
<protein>
    <submittedName>
        <fullName evidence="1">Uncharacterized protein</fullName>
    </submittedName>
</protein>
<gene>
    <name evidence="1" type="ORF">QC764_0106140</name>
</gene>
<proteinExistence type="predicted"/>
<name>A0ABR0HLN1_9PEZI</name>
<evidence type="ECO:0000313" key="1">
    <source>
        <dbReference type="EMBL" id="KAK4668817.1"/>
    </source>
</evidence>
<dbReference type="RefSeq" id="XP_062796737.1">
    <property type="nucleotide sequence ID" value="XM_062941115.1"/>
</dbReference>
<accession>A0ABR0HLN1</accession>
<dbReference type="EMBL" id="JAFFHC010000007">
    <property type="protein sequence ID" value="KAK4668817.1"/>
    <property type="molecule type" value="Genomic_DNA"/>
</dbReference>